<dbReference type="Proteomes" id="UP000254134">
    <property type="component" value="Unassembled WGS sequence"/>
</dbReference>
<dbReference type="InterPro" id="IPR006048">
    <property type="entry name" value="A-amylase/branching_C"/>
</dbReference>
<evidence type="ECO:0000313" key="13">
    <source>
        <dbReference type="Proteomes" id="UP000254134"/>
    </source>
</evidence>
<keyword evidence="4 9" id="KW-0321">Glycogen metabolism</keyword>
<dbReference type="PANTHER" id="PTHR43651:SF3">
    <property type="entry name" value="1,4-ALPHA-GLUCAN-BRANCHING ENZYME"/>
    <property type="match status" value="1"/>
</dbReference>
<evidence type="ECO:0000256" key="10">
    <source>
        <dbReference type="PIRSR" id="PIRSR000463-1"/>
    </source>
</evidence>
<dbReference type="PIRSF" id="PIRSF000463">
    <property type="entry name" value="GlgB"/>
    <property type="match status" value="1"/>
</dbReference>
<keyword evidence="5 9" id="KW-0328">Glycosyltransferase</keyword>
<dbReference type="GO" id="GO:0043169">
    <property type="term" value="F:cation binding"/>
    <property type="evidence" value="ECO:0007669"/>
    <property type="project" value="InterPro"/>
</dbReference>
<dbReference type="InterPro" id="IPR013780">
    <property type="entry name" value="Glyco_hydro_b"/>
</dbReference>
<dbReference type="Gene3D" id="3.20.20.80">
    <property type="entry name" value="Glycosidases"/>
    <property type="match status" value="1"/>
</dbReference>
<dbReference type="SUPFAM" id="SSF81296">
    <property type="entry name" value="E set domains"/>
    <property type="match status" value="1"/>
</dbReference>
<dbReference type="Gene3D" id="2.60.40.1180">
    <property type="entry name" value="Golgi alpha-mannosidase II"/>
    <property type="match status" value="1"/>
</dbReference>
<dbReference type="InterPro" id="IPR037439">
    <property type="entry name" value="Branching_enzy"/>
</dbReference>
<organism evidence="12 13">
    <name type="scientific">Gaiella occulta</name>
    <dbReference type="NCBI Taxonomy" id="1002870"/>
    <lineage>
        <taxon>Bacteria</taxon>
        <taxon>Bacillati</taxon>
        <taxon>Actinomycetota</taxon>
        <taxon>Thermoleophilia</taxon>
        <taxon>Gaiellales</taxon>
        <taxon>Gaiellaceae</taxon>
        <taxon>Gaiella</taxon>
    </lineage>
</organism>
<evidence type="ECO:0000256" key="6">
    <source>
        <dbReference type="ARBA" id="ARBA00022679"/>
    </source>
</evidence>
<dbReference type="FunFam" id="3.20.20.80:FF:000003">
    <property type="entry name" value="1,4-alpha-glucan branching enzyme GlgB"/>
    <property type="match status" value="1"/>
</dbReference>
<evidence type="ECO:0000256" key="5">
    <source>
        <dbReference type="ARBA" id="ARBA00022676"/>
    </source>
</evidence>
<dbReference type="InterPro" id="IPR006047">
    <property type="entry name" value="GH13_cat_dom"/>
</dbReference>
<comment type="function">
    <text evidence="9">Catalyzes the formation of the alpha-1,6-glucosidic linkages in glycogen by scission of a 1,4-alpha-linked oligosaccharide from growing alpha-1,4-glucan chains and the subsequent attachment of the oligosaccharide to the alpha-1,6 position.</text>
</comment>
<comment type="similarity">
    <text evidence="3 9">Belongs to the glycosyl hydrolase 13 family. GlgB subfamily.</text>
</comment>
<name>A0A7M2Z082_9ACTN</name>
<dbReference type="GO" id="GO:0003844">
    <property type="term" value="F:1,4-alpha-glucan branching enzyme activity"/>
    <property type="evidence" value="ECO:0007669"/>
    <property type="project" value="UniProtKB-UniRule"/>
</dbReference>
<dbReference type="GO" id="GO:0005829">
    <property type="term" value="C:cytosol"/>
    <property type="evidence" value="ECO:0007669"/>
    <property type="project" value="TreeGrafter"/>
</dbReference>
<keyword evidence="6 9" id="KW-0808">Transferase</keyword>
<evidence type="ECO:0000256" key="4">
    <source>
        <dbReference type="ARBA" id="ARBA00022600"/>
    </source>
</evidence>
<dbReference type="SUPFAM" id="SSF51011">
    <property type="entry name" value="Glycosyl hydrolase domain"/>
    <property type="match status" value="1"/>
</dbReference>
<dbReference type="GO" id="GO:0004553">
    <property type="term" value="F:hydrolase activity, hydrolyzing O-glycosyl compounds"/>
    <property type="evidence" value="ECO:0007669"/>
    <property type="project" value="InterPro"/>
</dbReference>
<dbReference type="NCBIfam" id="NF008967">
    <property type="entry name" value="PRK12313.1"/>
    <property type="match status" value="1"/>
</dbReference>
<dbReference type="CDD" id="cd11322">
    <property type="entry name" value="AmyAc_Glg_BE"/>
    <property type="match status" value="1"/>
</dbReference>
<comment type="subunit">
    <text evidence="9">Monomer.</text>
</comment>
<dbReference type="InterPro" id="IPR006407">
    <property type="entry name" value="GlgB"/>
</dbReference>
<dbReference type="HAMAP" id="MF_00685">
    <property type="entry name" value="GlgB"/>
    <property type="match status" value="1"/>
</dbReference>
<keyword evidence="7 9" id="KW-0320">Glycogen biosynthesis</keyword>
<dbReference type="UniPathway" id="UPA00164"/>
<dbReference type="InterPro" id="IPR013783">
    <property type="entry name" value="Ig-like_fold"/>
</dbReference>
<evidence type="ECO:0000256" key="7">
    <source>
        <dbReference type="ARBA" id="ARBA00023056"/>
    </source>
</evidence>
<dbReference type="InterPro" id="IPR044143">
    <property type="entry name" value="GlgB_N_E_set_prok"/>
</dbReference>
<dbReference type="FunFam" id="2.60.40.1180:FF:000002">
    <property type="entry name" value="1,4-alpha-glucan branching enzyme GlgB"/>
    <property type="match status" value="1"/>
</dbReference>
<evidence type="ECO:0000259" key="11">
    <source>
        <dbReference type="SMART" id="SM00642"/>
    </source>
</evidence>
<protein>
    <recommendedName>
        <fullName evidence="9">1,4-alpha-glucan branching enzyme GlgB</fullName>
        <ecNumber evidence="9">2.4.1.18</ecNumber>
    </recommendedName>
    <alternativeName>
        <fullName evidence="9">1,4-alpha-D-glucan:1,4-alpha-D-glucan 6-glucosyl-transferase</fullName>
    </alternativeName>
    <alternativeName>
        <fullName evidence="9">Alpha-(1-&gt;4)-glucan branching enzyme</fullName>
    </alternativeName>
    <alternativeName>
        <fullName evidence="9">Glycogen branching enzyme</fullName>
        <shortName evidence="9">BE</shortName>
    </alternativeName>
</protein>
<comment type="caution">
    <text evidence="12">The sequence shown here is derived from an EMBL/GenBank/DDBJ whole genome shotgun (WGS) entry which is preliminary data.</text>
</comment>
<evidence type="ECO:0000256" key="1">
    <source>
        <dbReference type="ARBA" id="ARBA00000826"/>
    </source>
</evidence>
<feature type="active site" description="Proton donor" evidence="9 10">
    <location>
        <position position="352"/>
    </location>
</feature>
<dbReference type="RefSeq" id="WP_220150369.1">
    <property type="nucleotide sequence ID" value="NZ_QQZY01000001.1"/>
</dbReference>
<dbReference type="PANTHER" id="PTHR43651">
    <property type="entry name" value="1,4-ALPHA-GLUCAN-BRANCHING ENZYME"/>
    <property type="match status" value="1"/>
</dbReference>
<dbReference type="Pfam" id="PF02922">
    <property type="entry name" value="CBM_48"/>
    <property type="match status" value="1"/>
</dbReference>
<gene>
    <name evidence="9" type="primary">glgB</name>
    <name evidence="12" type="ORF">Gocc_0099</name>
</gene>
<dbReference type="CDD" id="cd02855">
    <property type="entry name" value="E_set_GBE_prok_N"/>
    <property type="match status" value="1"/>
</dbReference>
<dbReference type="InterPro" id="IPR004193">
    <property type="entry name" value="Glyco_hydro_13_N"/>
</dbReference>
<dbReference type="SMART" id="SM00642">
    <property type="entry name" value="Aamy"/>
    <property type="match status" value="1"/>
</dbReference>
<keyword evidence="8 9" id="KW-0119">Carbohydrate metabolism</keyword>
<evidence type="ECO:0000256" key="8">
    <source>
        <dbReference type="ARBA" id="ARBA00023277"/>
    </source>
</evidence>
<accession>A0A7M2Z082</accession>
<evidence type="ECO:0000256" key="9">
    <source>
        <dbReference type="HAMAP-Rule" id="MF_00685"/>
    </source>
</evidence>
<dbReference type="GO" id="GO:0005978">
    <property type="term" value="P:glycogen biosynthetic process"/>
    <property type="evidence" value="ECO:0007669"/>
    <property type="project" value="UniProtKB-UniRule"/>
</dbReference>
<evidence type="ECO:0000313" key="12">
    <source>
        <dbReference type="EMBL" id="RDI75680.1"/>
    </source>
</evidence>
<dbReference type="InterPro" id="IPR017853">
    <property type="entry name" value="GH"/>
</dbReference>
<dbReference type="NCBIfam" id="NF003811">
    <property type="entry name" value="PRK05402.1"/>
    <property type="match status" value="1"/>
</dbReference>
<dbReference type="SUPFAM" id="SSF51445">
    <property type="entry name" value="(Trans)glycosidases"/>
    <property type="match status" value="1"/>
</dbReference>
<comment type="catalytic activity">
    <reaction evidence="1 9">
        <text>Transfers a segment of a (1-&gt;4)-alpha-D-glucan chain to a primary hydroxy group in a similar glucan chain.</text>
        <dbReference type="EC" id="2.4.1.18"/>
    </reaction>
</comment>
<dbReference type="EMBL" id="QQZY01000001">
    <property type="protein sequence ID" value="RDI75680.1"/>
    <property type="molecule type" value="Genomic_DNA"/>
</dbReference>
<keyword evidence="13" id="KW-1185">Reference proteome</keyword>
<feature type="domain" description="Glycosyl hydrolase family 13 catalytic" evidence="11">
    <location>
        <begin position="147"/>
        <end position="476"/>
    </location>
</feature>
<feature type="active site" description="Nucleophile" evidence="9 10">
    <location>
        <position position="299"/>
    </location>
</feature>
<comment type="pathway">
    <text evidence="2 9">Glycan biosynthesis; glycogen biosynthesis.</text>
</comment>
<dbReference type="Gene3D" id="2.60.40.10">
    <property type="entry name" value="Immunoglobulins"/>
    <property type="match status" value="1"/>
</dbReference>
<reference evidence="12 13" key="1">
    <citation type="submission" date="2018-07" db="EMBL/GenBank/DDBJ databases">
        <title>High-quality-draft genome sequence of Gaiella occulta.</title>
        <authorList>
            <person name="Severino R."/>
            <person name="Froufe H.J.C."/>
            <person name="Rainey F.A."/>
            <person name="Barroso C."/>
            <person name="Albuquerque L."/>
            <person name="Lobo-Da-Cunha A."/>
            <person name="Da Costa M.S."/>
            <person name="Egas C."/>
        </authorList>
    </citation>
    <scope>NUCLEOTIDE SEQUENCE [LARGE SCALE GENOMIC DNA]</scope>
    <source>
        <strain evidence="12 13">F2-233</strain>
    </source>
</reference>
<evidence type="ECO:0000256" key="3">
    <source>
        <dbReference type="ARBA" id="ARBA00009000"/>
    </source>
</evidence>
<evidence type="ECO:0000256" key="2">
    <source>
        <dbReference type="ARBA" id="ARBA00004964"/>
    </source>
</evidence>
<dbReference type="NCBIfam" id="TIGR01515">
    <property type="entry name" value="branching_enzym"/>
    <property type="match status" value="1"/>
</dbReference>
<dbReference type="AlphaFoldDB" id="A0A7M2Z082"/>
<dbReference type="Pfam" id="PF00128">
    <property type="entry name" value="Alpha-amylase"/>
    <property type="match status" value="1"/>
</dbReference>
<dbReference type="EC" id="2.4.1.18" evidence="9"/>
<dbReference type="InterPro" id="IPR014756">
    <property type="entry name" value="Ig_E-set"/>
</dbReference>
<dbReference type="Pfam" id="PF02806">
    <property type="entry name" value="Alpha-amylase_C"/>
    <property type="match status" value="1"/>
</dbReference>
<reference evidence="13" key="2">
    <citation type="journal article" date="2019" name="MicrobiologyOpen">
        <title>High-quality draft genome sequence of Gaiella occulta isolated from a 150 meter deep mineral water borehole and comparison with the genome sequences of other deep-branching lineages of the phylum Actinobacteria.</title>
        <authorList>
            <person name="Severino R."/>
            <person name="Froufe H.J.C."/>
            <person name="Barroso C."/>
            <person name="Albuquerque L."/>
            <person name="Lobo-da-Cunha A."/>
            <person name="da Costa M.S."/>
            <person name="Egas C."/>
        </authorList>
    </citation>
    <scope>NUCLEOTIDE SEQUENCE [LARGE SCALE GENOMIC DNA]</scope>
    <source>
        <strain evidence="13">F2-233</strain>
    </source>
</reference>
<proteinExistence type="inferred from homology"/>
<sequence length="621" mass="69220">MSAGLGDLDLHLAGEGRHERLYERLGAHALDGGGVRFAVWAPNARSVSVVGDWNSWSAGADPLAPAASSGIWEGVAANAAEGHRYKLAVAGADGITRLKADPYAAYAEEPPANASVVFRSRYVWGDEAWLAERRAADPLARPLSIYEVHAGSWRRGLSWRQLAADLGPYVEELGFTHVELMPVMQHPYAPSWGYQVSGYYAPQSTFGTPDDFRFLVDELHRRGIGVILDWVPAHFPRDEWALARFDGTALYEHEDARRGAHPDWGTLIFNLSRHEVRNFLLANALYWVRDFHADGLRVDAVASMLYLDYSRKAGEWVPNERGGRENLEAVAFLRELNEVLHDREPGIAVIAEESTAWPGVSRPTSTGGLGFTFKWNMGWMHDVLSYLGHEPVHRRFHHDELTFPLVYAWDENFVLPLSHDEVVHGKRSLLAKMPGDRWQQLANLRALYATMWAHPGKQLLFMGGELAQWDEWSEARSLDWPLLDDPDHAGVRTLLSDLNALYRAEPALWEVDFRPEGFAWLVGDARDENVIAFARFSAAGDRVLVCATNFSPCVREGWRLPLPRGGSWREALNSDSRFYAGSDVGNGLGVEAEAVPMHGQPFSAPLTLPPLATVWLVPDAG</sequence>